<proteinExistence type="predicted"/>
<evidence type="ECO:0000313" key="3">
    <source>
        <dbReference type="Proteomes" id="UP000054538"/>
    </source>
</evidence>
<evidence type="ECO:0000313" key="2">
    <source>
        <dbReference type="EMBL" id="KIK80811.1"/>
    </source>
</evidence>
<gene>
    <name evidence="2" type="ORF">PAXRUDRAFT_157641</name>
</gene>
<keyword evidence="3" id="KW-1185">Reference proteome</keyword>
<feature type="non-terminal residue" evidence="2">
    <location>
        <position position="95"/>
    </location>
</feature>
<sequence>PGPAQPRPFNAPTDSDDESDVEPSAVNDEAESGMIDDGARWLDKRRKLRGAAISRDVLDDAAKSRSQAPPALKTNTLPAKASSKAVPKASDWESW</sequence>
<dbReference type="AlphaFoldDB" id="A0A0D0DA87"/>
<dbReference type="EMBL" id="KN825928">
    <property type="protein sequence ID" value="KIK80811.1"/>
    <property type="molecule type" value="Genomic_DNA"/>
</dbReference>
<feature type="compositionally biased region" description="Low complexity" evidence="1">
    <location>
        <begin position="78"/>
        <end position="89"/>
    </location>
</feature>
<organism evidence="2 3">
    <name type="scientific">Paxillus rubicundulus Ve08.2h10</name>
    <dbReference type="NCBI Taxonomy" id="930991"/>
    <lineage>
        <taxon>Eukaryota</taxon>
        <taxon>Fungi</taxon>
        <taxon>Dikarya</taxon>
        <taxon>Basidiomycota</taxon>
        <taxon>Agaricomycotina</taxon>
        <taxon>Agaricomycetes</taxon>
        <taxon>Agaricomycetidae</taxon>
        <taxon>Boletales</taxon>
        <taxon>Paxilineae</taxon>
        <taxon>Paxillaceae</taxon>
        <taxon>Paxillus</taxon>
    </lineage>
</organism>
<dbReference type="InParanoid" id="A0A0D0DA87"/>
<dbReference type="HOGENOM" id="CLU_2171864_0_0_1"/>
<protein>
    <submittedName>
        <fullName evidence="2">Uncharacterized protein</fullName>
    </submittedName>
</protein>
<dbReference type="Proteomes" id="UP000054538">
    <property type="component" value="Unassembled WGS sequence"/>
</dbReference>
<feature type="region of interest" description="Disordered" evidence="1">
    <location>
        <begin position="1"/>
        <end position="38"/>
    </location>
</feature>
<evidence type="ECO:0000256" key="1">
    <source>
        <dbReference type="SAM" id="MobiDB-lite"/>
    </source>
</evidence>
<accession>A0A0D0DA87</accession>
<reference evidence="2 3" key="1">
    <citation type="submission" date="2014-04" db="EMBL/GenBank/DDBJ databases">
        <authorList>
            <consortium name="DOE Joint Genome Institute"/>
            <person name="Kuo A."/>
            <person name="Kohler A."/>
            <person name="Jargeat P."/>
            <person name="Nagy L.G."/>
            <person name="Floudas D."/>
            <person name="Copeland A."/>
            <person name="Barry K.W."/>
            <person name="Cichocki N."/>
            <person name="Veneault-Fourrey C."/>
            <person name="LaButti K."/>
            <person name="Lindquist E.A."/>
            <person name="Lipzen A."/>
            <person name="Lundell T."/>
            <person name="Morin E."/>
            <person name="Murat C."/>
            <person name="Sun H."/>
            <person name="Tunlid A."/>
            <person name="Henrissat B."/>
            <person name="Grigoriev I.V."/>
            <person name="Hibbett D.S."/>
            <person name="Martin F."/>
            <person name="Nordberg H.P."/>
            <person name="Cantor M.N."/>
            <person name="Hua S.X."/>
        </authorList>
    </citation>
    <scope>NUCLEOTIDE SEQUENCE [LARGE SCALE GENOMIC DNA]</scope>
    <source>
        <strain evidence="2 3">Ve08.2h10</strain>
    </source>
</reference>
<feature type="region of interest" description="Disordered" evidence="1">
    <location>
        <begin position="58"/>
        <end position="95"/>
    </location>
</feature>
<reference evidence="3" key="2">
    <citation type="submission" date="2015-01" db="EMBL/GenBank/DDBJ databases">
        <title>Evolutionary Origins and Diversification of the Mycorrhizal Mutualists.</title>
        <authorList>
            <consortium name="DOE Joint Genome Institute"/>
            <consortium name="Mycorrhizal Genomics Consortium"/>
            <person name="Kohler A."/>
            <person name="Kuo A."/>
            <person name="Nagy L.G."/>
            <person name="Floudas D."/>
            <person name="Copeland A."/>
            <person name="Barry K.W."/>
            <person name="Cichocki N."/>
            <person name="Veneault-Fourrey C."/>
            <person name="LaButti K."/>
            <person name="Lindquist E.A."/>
            <person name="Lipzen A."/>
            <person name="Lundell T."/>
            <person name="Morin E."/>
            <person name="Murat C."/>
            <person name="Riley R."/>
            <person name="Ohm R."/>
            <person name="Sun H."/>
            <person name="Tunlid A."/>
            <person name="Henrissat B."/>
            <person name="Grigoriev I.V."/>
            <person name="Hibbett D.S."/>
            <person name="Martin F."/>
        </authorList>
    </citation>
    <scope>NUCLEOTIDE SEQUENCE [LARGE SCALE GENOMIC DNA]</scope>
    <source>
        <strain evidence="3">Ve08.2h10</strain>
    </source>
</reference>
<name>A0A0D0DA87_9AGAM</name>